<protein>
    <submittedName>
        <fullName evidence="1">Uncharacterized protein</fullName>
    </submittedName>
</protein>
<comment type="caution">
    <text evidence="1">The sequence shown here is derived from an EMBL/GenBank/DDBJ whole genome shotgun (WGS) entry which is preliminary data.</text>
</comment>
<name>A0ABD0Y0L1_9HEMI</name>
<keyword evidence="2" id="KW-1185">Reference proteome</keyword>
<sequence>MTSGLGDMFDKNCKQGTTERGINFALSGHLTIERQEMERIQFRRKSIGIPLRGFPLSYRIRTVLSVRMMDLLGDALARLVPIVKYHDCCDASLDLNTANSTQLKIEVEGRTAWYVVLSYTGGCSFLTRLVVQYRAVEGAPPYCSLLKYEEQKGTTQTPALFPYSVLLGARYVRKGAAGAGRGGEPPVVAARWHQGSGLPLQPPSIRPGLPVWHHLPTSPL</sequence>
<accession>A0ABD0Y0L1</accession>
<dbReference type="AlphaFoldDB" id="A0ABD0Y0L1"/>
<evidence type="ECO:0000313" key="1">
    <source>
        <dbReference type="EMBL" id="KAL1116996.1"/>
    </source>
</evidence>
<organism evidence="1 2">
    <name type="scientific">Ranatra chinensis</name>
    <dbReference type="NCBI Taxonomy" id="642074"/>
    <lineage>
        <taxon>Eukaryota</taxon>
        <taxon>Metazoa</taxon>
        <taxon>Ecdysozoa</taxon>
        <taxon>Arthropoda</taxon>
        <taxon>Hexapoda</taxon>
        <taxon>Insecta</taxon>
        <taxon>Pterygota</taxon>
        <taxon>Neoptera</taxon>
        <taxon>Paraneoptera</taxon>
        <taxon>Hemiptera</taxon>
        <taxon>Heteroptera</taxon>
        <taxon>Panheteroptera</taxon>
        <taxon>Nepomorpha</taxon>
        <taxon>Nepidae</taxon>
        <taxon>Ranatrinae</taxon>
        <taxon>Ranatra</taxon>
    </lineage>
</organism>
<evidence type="ECO:0000313" key="2">
    <source>
        <dbReference type="Proteomes" id="UP001558652"/>
    </source>
</evidence>
<proteinExistence type="predicted"/>
<dbReference type="EMBL" id="JBFDAA010000016">
    <property type="protein sequence ID" value="KAL1116996.1"/>
    <property type="molecule type" value="Genomic_DNA"/>
</dbReference>
<gene>
    <name evidence="1" type="ORF">AAG570_004324</name>
</gene>
<reference evidence="1 2" key="1">
    <citation type="submission" date="2024-07" db="EMBL/GenBank/DDBJ databases">
        <title>Chromosome-level genome assembly of the water stick insect Ranatra chinensis (Heteroptera: Nepidae).</title>
        <authorList>
            <person name="Liu X."/>
        </authorList>
    </citation>
    <scope>NUCLEOTIDE SEQUENCE [LARGE SCALE GENOMIC DNA]</scope>
    <source>
        <strain evidence="1">Cailab_2021Rc</strain>
        <tissue evidence="1">Muscle</tissue>
    </source>
</reference>
<dbReference type="Proteomes" id="UP001558652">
    <property type="component" value="Unassembled WGS sequence"/>
</dbReference>